<dbReference type="InterPro" id="IPR000089">
    <property type="entry name" value="Biotin_lipoyl"/>
</dbReference>
<dbReference type="PIRSF" id="PIRSF001594">
    <property type="entry name" value="Pyruv_carbox"/>
    <property type="match status" value="1"/>
</dbReference>
<dbReference type="NCBIfam" id="NF006761">
    <property type="entry name" value="PRK09282.1"/>
    <property type="match status" value="1"/>
</dbReference>
<evidence type="ECO:0000256" key="1">
    <source>
        <dbReference type="ARBA" id="ARBA00001953"/>
    </source>
</evidence>
<dbReference type="CDD" id="cd07937">
    <property type="entry name" value="DRE_TIM_PC_TC_5S"/>
    <property type="match status" value="1"/>
</dbReference>
<evidence type="ECO:0000259" key="14">
    <source>
        <dbReference type="PROSITE" id="PS50991"/>
    </source>
</evidence>
<dbReference type="PANTHER" id="PTHR43778:SF2">
    <property type="entry name" value="PYRUVATE CARBOXYLASE, MITOCHONDRIAL"/>
    <property type="match status" value="1"/>
</dbReference>
<dbReference type="PROSITE" id="PS50979">
    <property type="entry name" value="BC"/>
    <property type="match status" value="1"/>
</dbReference>
<keyword evidence="8" id="KW-0067">ATP-binding</keyword>
<dbReference type="Pfam" id="PF02785">
    <property type="entry name" value="Biotin_carb_C"/>
    <property type="match status" value="1"/>
</dbReference>
<organism evidence="15">
    <name type="scientific">freshwater metagenome</name>
    <dbReference type="NCBI Taxonomy" id="449393"/>
    <lineage>
        <taxon>unclassified sequences</taxon>
        <taxon>metagenomes</taxon>
        <taxon>ecological metagenomes</taxon>
    </lineage>
</organism>
<evidence type="ECO:0000256" key="10">
    <source>
        <dbReference type="ARBA" id="ARBA00023268"/>
    </source>
</evidence>
<dbReference type="Pfam" id="PF00289">
    <property type="entry name" value="Biotin_carb_N"/>
    <property type="match status" value="1"/>
</dbReference>
<dbReference type="InterPro" id="IPR013785">
    <property type="entry name" value="Aldolase_TIM"/>
</dbReference>
<dbReference type="NCBIfam" id="NF009554">
    <property type="entry name" value="PRK12999.1"/>
    <property type="match status" value="1"/>
</dbReference>
<dbReference type="SUPFAM" id="SSF51246">
    <property type="entry name" value="Rudiment single hybrid motif"/>
    <property type="match status" value="1"/>
</dbReference>
<dbReference type="InterPro" id="IPR003379">
    <property type="entry name" value="Carboxylase_cons_dom"/>
</dbReference>
<evidence type="ECO:0000256" key="5">
    <source>
        <dbReference type="ARBA" id="ARBA00022598"/>
    </source>
</evidence>
<dbReference type="EC" id="6.4.1.1" evidence="3"/>
<gene>
    <name evidence="15" type="ORF">UFOPK2044_00202</name>
</gene>
<keyword evidence="5" id="KW-0436">Ligase</keyword>
<dbReference type="InterPro" id="IPR055268">
    <property type="entry name" value="PCB-like"/>
</dbReference>
<keyword evidence="10" id="KW-0511">Multifunctional enzyme</keyword>
<dbReference type="PROSITE" id="PS00867">
    <property type="entry name" value="CPSASE_2"/>
    <property type="match status" value="1"/>
</dbReference>
<dbReference type="InterPro" id="IPR011761">
    <property type="entry name" value="ATP-grasp"/>
</dbReference>
<dbReference type="SUPFAM" id="SSF89000">
    <property type="entry name" value="post-HMGL domain-like"/>
    <property type="match status" value="1"/>
</dbReference>
<dbReference type="SUPFAM" id="SSF51569">
    <property type="entry name" value="Aldolase"/>
    <property type="match status" value="1"/>
</dbReference>
<evidence type="ECO:0000256" key="2">
    <source>
        <dbReference type="ARBA" id="ARBA00004742"/>
    </source>
</evidence>
<feature type="domain" description="Lipoyl-binding" evidence="11">
    <location>
        <begin position="1056"/>
        <end position="1133"/>
    </location>
</feature>
<dbReference type="InterPro" id="IPR005481">
    <property type="entry name" value="BC-like_N"/>
</dbReference>
<comment type="pathway">
    <text evidence="2">Carbohydrate biosynthesis; gluconeogenesis.</text>
</comment>
<keyword evidence="9" id="KW-0092">Biotin</keyword>
<dbReference type="FunFam" id="3.30.1490.20:FF:000003">
    <property type="entry name" value="acetyl-CoA carboxylase isoform X1"/>
    <property type="match status" value="1"/>
</dbReference>
<evidence type="ECO:0000259" key="11">
    <source>
        <dbReference type="PROSITE" id="PS50968"/>
    </source>
</evidence>
<sequence length="1135" mass="121730">MFKKILVANRGEIAVRAFRAAYELGAKTVAVFPYEDRNSTHRLKADESYQIGSPGHPVRAYLDVAEIIRVALESGADAIYPGYGFLSENPDLAQAAAANGITFIGPTSDVLEMAGNKVIAKEAAIRAGVPVLKSSPSSANVDELVSQAAAIGFPIFVKAVAGGGGRGMRRVAKQEDLLAALTEASREAQSAFGDPRVFLEQAVIRPRHIEVQILADTFGNVVHLFERDCSIQRRNQKVVEIAPAPLIDEDLRQMLYRDAVAFAREIGYQNAGTVEFLIDTVGDNAGKHVFIEMNPRIQVEHTVTEEITDVDLVQSQMRIAAGESLPDLGLTQDKISMHGFAVQCRITTEDPAQNFRPDTGKITTYRSPGGAGIRLDGGTITTGAEVSPHFDSMLVKLIATGRDFPSAVTRAKRALAEFRIRGVSTNIAFLQGLLADPIFESGDLSTSFIDEHPELFKARTSQDRGTKILAWLADVTVNQPNGPRASHVTPAVKLPKIDLSIPAPSGSRQRLLELGPEAFSKALRAQKYVAITDSTFRDAHQSLLATRVRGRDLVAVAPYVARLTPELLSVEAWGGATYDVALRFLGEDPWQRLAQLREAMPNLCIQMLLRGRNTVGYTPYPVEVTDSFVAEAAATGVDIFRIFDALNDVEQMKPAIEAVLKTKTAIAEVGLCYTADLLDPNEKLYTLDYYLEIAKKIVDAGAHIIAIKDMAGLLRPAAAAKLVSALREKFDLPVHLHTHDTAGGQLATLMAAINAGVDAVDVASAPMAGTTSQPSASALVAALANTDQDCGLSLSAVTSLEPYWEALRKVYAPFESGLPGPTGRVYTHEIPGGQLSNLRQQAIALGIGDQFEKIEDMYAAANQILGRPTKVTPSSKVVGDLALHLVAVGADPADFAENPQNYDVPDSVIGFMSGELGELPGGWPEPFRTKVLAGKNIKFGITPVNAEDLESLQGKDSDLRRATLNRLLFPGPTADFLKSQESFGNLDQIDTVDYLYGLEQGVEHVITLSKGVQLFVGLEAIGSPDAKGLRTVMATLNGQLRPINVRDRKIAIDTVQAEKADPANLGHVAAPFSGVVTLQTVEGAQVEIGQPVATIEAMKMEATITASAAGIVSRLAVSKTQSVEAGDLILSIKPA</sequence>
<dbReference type="InterPro" id="IPR005479">
    <property type="entry name" value="CPAse_ATP-bd"/>
</dbReference>
<dbReference type="PROSITE" id="PS50968">
    <property type="entry name" value="BIOTINYL_LIPOYL"/>
    <property type="match status" value="1"/>
</dbReference>
<keyword evidence="6" id="KW-0479">Metal-binding</keyword>
<dbReference type="Pfam" id="PF00682">
    <property type="entry name" value="HMGL-like"/>
    <property type="match status" value="1"/>
</dbReference>
<keyword evidence="4" id="KW-0312">Gluconeogenesis</keyword>
<dbReference type="GO" id="GO:0005524">
    <property type="term" value="F:ATP binding"/>
    <property type="evidence" value="ECO:0007669"/>
    <property type="project" value="UniProtKB-KW"/>
</dbReference>
<evidence type="ECO:0000256" key="3">
    <source>
        <dbReference type="ARBA" id="ARBA00013057"/>
    </source>
</evidence>
<feature type="domain" description="Biotin carboxylation" evidence="13">
    <location>
        <begin position="1"/>
        <end position="454"/>
    </location>
</feature>
<evidence type="ECO:0000256" key="9">
    <source>
        <dbReference type="ARBA" id="ARBA00023267"/>
    </source>
</evidence>
<dbReference type="Gene3D" id="3.30.470.20">
    <property type="entry name" value="ATP-grasp fold, B domain"/>
    <property type="match status" value="1"/>
</dbReference>
<evidence type="ECO:0000313" key="15">
    <source>
        <dbReference type="EMBL" id="CAB4628281.1"/>
    </source>
</evidence>
<protein>
    <recommendedName>
        <fullName evidence="3">pyruvate carboxylase</fullName>
        <ecNumber evidence="3">6.4.1.1</ecNumber>
    </recommendedName>
</protein>
<dbReference type="NCBIfam" id="TIGR01235">
    <property type="entry name" value="pyruv_carbox"/>
    <property type="match status" value="1"/>
</dbReference>
<dbReference type="Pfam" id="PF02786">
    <property type="entry name" value="CPSase_L_D2"/>
    <property type="match status" value="1"/>
</dbReference>
<dbReference type="PANTHER" id="PTHR43778">
    <property type="entry name" value="PYRUVATE CARBOXYLASE"/>
    <property type="match status" value="1"/>
</dbReference>
<dbReference type="Gene3D" id="3.20.20.70">
    <property type="entry name" value="Aldolase class I"/>
    <property type="match status" value="1"/>
</dbReference>
<evidence type="ECO:0000256" key="7">
    <source>
        <dbReference type="ARBA" id="ARBA00022741"/>
    </source>
</evidence>
<dbReference type="SMART" id="SM00878">
    <property type="entry name" value="Biotin_carb_C"/>
    <property type="match status" value="1"/>
</dbReference>
<dbReference type="Pfam" id="PF00364">
    <property type="entry name" value="Biotin_lipoyl"/>
    <property type="match status" value="1"/>
</dbReference>
<dbReference type="GO" id="GO:0046872">
    <property type="term" value="F:metal ion binding"/>
    <property type="evidence" value="ECO:0007669"/>
    <property type="project" value="UniProtKB-KW"/>
</dbReference>
<dbReference type="CDD" id="cd06850">
    <property type="entry name" value="biotinyl_domain"/>
    <property type="match status" value="1"/>
</dbReference>
<proteinExistence type="predicted"/>
<reference evidence="15" key="1">
    <citation type="submission" date="2020-05" db="EMBL/GenBank/DDBJ databases">
        <authorList>
            <person name="Chiriac C."/>
            <person name="Salcher M."/>
            <person name="Ghai R."/>
            <person name="Kavagutti S V."/>
        </authorList>
    </citation>
    <scope>NUCLEOTIDE SEQUENCE</scope>
</reference>
<dbReference type="EMBL" id="CAEZVO010000014">
    <property type="protein sequence ID" value="CAB4628281.1"/>
    <property type="molecule type" value="Genomic_DNA"/>
</dbReference>
<dbReference type="InterPro" id="IPR016185">
    <property type="entry name" value="PreATP-grasp_dom_sf"/>
</dbReference>
<dbReference type="SUPFAM" id="SSF52440">
    <property type="entry name" value="PreATP-grasp domain"/>
    <property type="match status" value="1"/>
</dbReference>
<evidence type="ECO:0000256" key="4">
    <source>
        <dbReference type="ARBA" id="ARBA00022432"/>
    </source>
</evidence>
<evidence type="ECO:0000256" key="6">
    <source>
        <dbReference type="ARBA" id="ARBA00022723"/>
    </source>
</evidence>
<dbReference type="InterPro" id="IPR011053">
    <property type="entry name" value="Single_hybrid_motif"/>
</dbReference>
<dbReference type="InterPro" id="IPR005930">
    <property type="entry name" value="Pyruv_COase"/>
</dbReference>
<dbReference type="Pfam" id="PF02436">
    <property type="entry name" value="PYC_OADA"/>
    <property type="match status" value="1"/>
</dbReference>
<dbReference type="AlphaFoldDB" id="A0A6J6IUK3"/>
<comment type="cofactor">
    <cofactor evidence="1">
        <name>biotin</name>
        <dbReference type="ChEBI" id="CHEBI:57586"/>
    </cofactor>
</comment>
<dbReference type="Gene3D" id="2.40.50.100">
    <property type="match status" value="1"/>
</dbReference>
<dbReference type="PROSITE" id="PS50991">
    <property type="entry name" value="PYR_CT"/>
    <property type="match status" value="1"/>
</dbReference>
<evidence type="ECO:0000256" key="8">
    <source>
        <dbReference type="ARBA" id="ARBA00022840"/>
    </source>
</evidence>
<dbReference type="Gene3D" id="3.10.600.10">
    <property type="entry name" value="pyruvate carboxylase f1077a mutant domain"/>
    <property type="match status" value="1"/>
</dbReference>
<dbReference type="GO" id="GO:0004736">
    <property type="term" value="F:pyruvate carboxylase activity"/>
    <property type="evidence" value="ECO:0007669"/>
    <property type="project" value="UniProtKB-EC"/>
</dbReference>
<dbReference type="PROSITE" id="PS00188">
    <property type="entry name" value="BIOTIN"/>
    <property type="match status" value="1"/>
</dbReference>
<dbReference type="SUPFAM" id="SSF51230">
    <property type="entry name" value="Single hybrid motif"/>
    <property type="match status" value="1"/>
</dbReference>
<dbReference type="UniPathway" id="UPA00138"/>
<dbReference type="InterPro" id="IPR005482">
    <property type="entry name" value="Biotin_COase_C"/>
</dbReference>
<feature type="domain" description="Pyruvate carboxyltransferase" evidence="14">
    <location>
        <begin position="529"/>
        <end position="798"/>
    </location>
</feature>
<dbReference type="GO" id="GO:0005737">
    <property type="term" value="C:cytoplasm"/>
    <property type="evidence" value="ECO:0007669"/>
    <property type="project" value="TreeGrafter"/>
</dbReference>
<dbReference type="InterPro" id="IPR000891">
    <property type="entry name" value="PYR_CT"/>
</dbReference>
<evidence type="ECO:0000259" key="12">
    <source>
        <dbReference type="PROSITE" id="PS50975"/>
    </source>
</evidence>
<keyword evidence="7" id="KW-0547">Nucleotide-binding</keyword>
<dbReference type="InterPro" id="IPR011764">
    <property type="entry name" value="Biotin_carboxylation_dom"/>
</dbReference>
<dbReference type="SUPFAM" id="SSF56059">
    <property type="entry name" value="Glutathione synthetase ATP-binding domain-like"/>
    <property type="match status" value="1"/>
</dbReference>
<name>A0A6J6IUK3_9ZZZZ</name>
<dbReference type="PROSITE" id="PS50975">
    <property type="entry name" value="ATP_GRASP"/>
    <property type="match status" value="1"/>
</dbReference>
<dbReference type="FunFam" id="3.20.20.70:FF:000120">
    <property type="entry name" value="Pyruvate carboxylase"/>
    <property type="match status" value="1"/>
</dbReference>
<dbReference type="GO" id="GO:0006094">
    <property type="term" value="P:gluconeogenesis"/>
    <property type="evidence" value="ECO:0007669"/>
    <property type="project" value="UniProtKB-UniPathway"/>
</dbReference>
<feature type="domain" description="ATP-grasp" evidence="12">
    <location>
        <begin position="121"/>
        <end position="321"/>
    </location>
</feature>
<dbReference type="InterPro" id="IPR011054">
    <property type="entry name" value="Rudment_hybrid_motif"/>
</dbReference>
<accession>A0A6J6IUK3</accession>
<evidence type="ECO:0000259" key="13">
    <source>
        <dbReference type="PROSITE" id="PS50979"/>
    </source>
</evidence>
<dbReference type="InterPro" id="IPR001882">
    <property type="entry name" value="Biotin_BS"/>
</dbReference>